<evidence type="ECO:0000256" key="1">
    <source>
        <dbReference type="SAM" id="SignalP"/>
    </source>
</evidence>
<keyword evidence="1" id="KW-0732">Signal</keyword>
<dbReference type="AlphaFoldDB" id="D6S7X6"/>
<name>D6S7X6_FINMA</name>
<feature type="signal peptide" evidence="1">
    <location>
        <begin position="1"/>
        <end position="30"/>
    </location>
</feature>
<organism evidence="2">
    <name type="scientific">Finegoldia magna ATCC 53516</name>
    <dbReference type="NCBI Taxonomy" id="525282"/>
    <lineage>
        <taxon>Bacteria</taxon>
        <taxon>Bacillati</taxon>
        <taxon>Bacillota</taxon>
        <taxon>Tissierellia</taxon>
        <taxon>Tissierellales</taxon>
        <taxon>Peptoniphilaceae</taxon>
        <taxon>Finegoldia</taxon>
    </lineage>
</organism>
<proteinExistence type="predicted"/>
<reference evidence="2" key="1">
    <citation type="submission" date="2010-05" db="EMBL/GenBank/DDBJ databases">
        <authorList>
            <person name="Muzny D."/>
            <person name="Qin X."/>
            <person name="Buhay C."/>
            <person name="Dugan-Rocha S."/>
            <person name="Ding Y."/>
            <person name="Chen G."/>
            <person name="Hawes A."/>
            <person name="Holder M."/>
            <person name="Jhangiani S."/>
            <person name="Johnson A."/>
            <person name="Khan Z."/>
            <person name="Li Z."/>
            <person name="Liu W."/>
            <person name="Liu X."/>
            <person name="Perez L."/>
            <person name="Shen H."/>
            <person name="Wang Q."/>
            <person name="Watt J."/>
            <person name="Xi L."/>
            <person name="Xin Y."/>
            <person name="Zhou J."/>
            <person name="Deng J."/>
            <person name="Jiang H."/>
            <person name="Liu Y."/>
            <person name="Qu J."/>
            <person name="Song X.-Z."/>
            <person name="Zhang L."/>
            <person name="Villasana D."/>
            <person name="Johnson A."/>
            <person name="Liu J."/>
            <person name="Liyanage D."/>
            <person name="Lorensuhewa L."/>
            <person name="Robinson T."/>
            <person name="Song A."/>
            <person name="Song B.-B."/>
            <person name="Dinh H."/>
            <person name="Thornton R."/>
            <person name="Coyle M."/>
            <person name="Francisco L."/>
            <person name="Jackson L."/>
            <person name="Javaid M."/>
            <person name="Korchina V."/>
            <person name="Kovar C."/>
            <person name="Mata R."/>
            <person name="Mathew T."/>
            <person name="Ngo R."/>
            <person name="Nguyen L."/>
            <person name="Nguyen N."/>
            <person name="Okwuonu G."/>
            <person name="Ongeri F."/>
            <person name="Pham C."/>
            <person name="Simmons D."/>
            <person name="Wilczek-Boney K."/>
            <person name="Hale W."/>
            <person name="Jakkamsetti A."/>
            <person name="Pham P."/>
            <person name="Ruth R."/>
            <person name="San Lucas F."/>
            <person name="Warren J."/>
            <person name="Zhang J."/>
            <person name="Zhao Z."/>
            <person name="Zhou C."/>
            <person name="Zhu D."/>
            <person name="Lee S."/>
            <person name="Bess C."/>
            <person name="Blankenburg K."/>
            <person name="Forbes L."/>
            <person name="Fu Q."/>
            <person name="Gubbala S."/>
            <person name="Hirani K."/>
            <person name="Jayaseelan J.C."/>
            <person name="Lara F."/>
            <person name="Munidasa M."/>
            <person name="Palculict T."/>
            <person name="Patil S."/>
            <person name="Pu L.-L."/>
            <person name="Saada N."/>
            <person name="Tang L."/>
            <person name="Weissenberger G."/>
            <person name="Zhu Y."/>
            <person name="Hemphill L."/>
            <person name="Shang Y."/>
            <person name="Youmans B."/>
            <person name="Ayvaz T."/>
            <person name="Ross M."/>
            <person name="Santibanez J."/>
            <person name="Aqrawi P."/>
            <person name="Gross S."/>
            <person name="Joshi V."/>
            <person name="Fowler G."/>
            <person name="Nazareth L."/>
            <person name="Reid J."/>
            <person name="Worley K."/>
            <person name="Petrosino J."/>
            <person name="Highlander S."/>
            <person name="Gibbs R."/>
        </authorList>
    </citation>
    <scope>NUCLEOTIDE SEQUENCE [LARGE SCALE GENOMIC DNA]</scope>
    <source>
        <strain evidence="2">ATCC 53516</strain>
    </source>
</reference>
<sequence>MYNKLNFKRLIAGLLLMSIISTNIPQISFASGNYENSKDITISEINDNSIKVNSYEKEEILNIIDSKNETKIEIKDINTGKIEYIIYNKEDDSIYSSITGNTIYNNEISFYKSDVSYITKKLSFAEIRSALGNVSSAGGVLALILAKFPGGKKPSKIIGYISSLMGGAATFGIPNDRNHGLTFKIKVTKMYRSRLGKRHVYKRMHDIVSIRRY</sequence>
<evidence type="ECO:0000313" key="2">
    <source>
        <dbReference type="EMBL" id="EFH92904.1"/>
    </source>
</evidence>
<dbReference type="eggNOG" id="ENOG5033P55">
    <property type="taxonomic scope" value="Bacteria"/>
</dbReference>
<accession>D6S7X6</accession>
<feature type="chain" id="PRO_5003088010" evidence="1">
    <location>
        <begin position="31"/>
        <end position="213"/>
    </location>
</feature>
<dbReference type="RefSeq" id="WP_002835340.1">
    <property type="nucleotide sequence ID" value="NZ_CM000955.1"/>
</dbReference>
<comment type="caution">
    <text evidence="2">The sequence shown here is derived from an EMBL/GenBank/DDBJ whole genome shotgun (WGS) entry which is preliminary data.</text>
</comment>
<dbReference type="Proteomes" id="UP000004063">
    <property type="component" value="Chromosome"/>
</dbReference>
<protein>
    <submittedName>
        <fullName evidence="2">Uncharacterized protein</fullName>
    </submittedName>
</protein>
<dbReference type="HOGENOM" id="CLU_107168_0_0_9"/>
<dbReference type="EMBL" id="ACHM02000002">
    <property type="protein sequence ID" value="EFH92904.1"/>
    <property type="molecule type" value="Genomic_DNA"/>
</dbReference>
<gene>
    <name evidence="2" type="ORF">HMPREF0391_10562</name>
</gene>